<gene>
    <name evidence="1" type="ORF">BN9_117480</name>
    <name evidence="2" type="ORF">BN9_124260</name>
</gene>
<organism evidence="1 3">
    <name type="scientific">Albugo candida</name>
    <dbReference type="NCBI Taxonomy" id="65357"/>
    <lineage>
        <taxon>Eukaryota</taxon>
        <taxon>Sar</taxon>
        <taxon>Stramenopiles</taxon>
        <taxon>Oomycota</taxon>
        <taxon>Peronosporomycetes</taxon>
        <taxon>Albuginales</taxon>
        <taxon>Albuginaceae</taxon>
        <taxon>Albugo</taxon>
    </lineage>
</organism>
<evidence type="ECO:0000313" key="2">
    <source>
        <dbReference type="EMBL" id="CCI11135.1"/>
    </source>
</evidence>
<accession>A0A024FUT2</accession>
<dbReference type="InParanoid" id="A0A024FUT2"/>
<dbReference type="Proteomes" id="UP000053237">
    <property type="component" value="Unassembled WGS sequence"/>
</dbReference>
<dbReference type="EMBL" id="CAIX01000559">
    <property type="protein sequence ID" value="CCI11135.1"/>
    <property type="molecule type" value="Genomic_DNA"/>
</dbReference>
<dbReference type="AlphaFoldDB" id="A0A024FUT2"/>
<comment type="caution">
    <text evidence="1">The sequence shown here is derived from an EMBL/GenBank/DDBJ whole genome shotgun (WGS) entry which is preliminary data.</text>
</comment>
<proteinExistence type="predicted"/>
<sequence length="130" mass="14885">MTDAKVAIEGHNTANGIDVGSVRRSAILQNILIYFFRKPESIPPSIEAVASSNIFQITEAASKMFKGWPKDQDEKSMKKYFDQVYSIMIAKVYMSKDFDTVFNRVKKVTHPNFLYELSRFILYGCTTKKV</sequence>
<evidence type="ECO:0000313" key="3">
    <source>
        <dbReference type="Proteomes" id="UP000053237"/>
    </source>
</evidence>
<dbReference type="EMBL" id="CAIX01000413">
    <property type="protein sequence ID" value="CCI10801.1"/>
    <property type="molecule type" value="Genomic_DNA"/>
</dbReference>
<protein>
    <submittedName>
        <fullName evidence="1">Uncharacterized protein</fullName>
    </submittedName>
</protein>
<keyword evidence="3" id="KW-1185">Reference proteome</keyword>
<name>A0A024FUT2_9STRA</name>
<reference evidence="1 3" key="1">
    <citation type="submission" date="2012-05" db="EMBL/GenBank/DDBJ databases">
        <title>Recombination and specialization in a pathogen metapopulation.</title>
        <authorList>
            <person name="Gardiner A."/>
            <person name="Kemen E."/>
            <person name="Schultz-Larsen T."/>
            <person name="MacLean D."/>
            <person name="Van Oosterhout C."/>
            <person name="Jones J.D.G."/>
        </authorList>
    </citation>
    <scope>NUCLEOTIDE SEQUENCE [LARGE SCALE GENOMIC DNA]</scope>
    <source>
        <strain evidence="1 3">Ac Nc2</strain>
    </source>
</reference>
<evidence type="ECO:0000313" key="1">
    <source>
        <dbReference type="EMBL" id="CCI10801.1"/>
    </source>
</evidence>